<proteinExistence type="predicted"/>
<name>A0AA49GDH4_9BACT</name>
<reference evidence="1" key="1">
    <citation type="submission" date="2023-08" db="EMBL/GenBank/DDBJ databases">
        <title>Comparative genomics and taxonomic characterization of three novel marine species of genus Marivirga.</title>
        <authorList>
            <person name="Muhammad N."/>
            <person name="Kim S.-G."/>
        </authorList>
    </citation>
    <scope>NUCLEOTIDE SEQUENCE</scope>
    <source>
        <strain evidence="1">BKB1-2</strain>
    </source>
</reference>
<sequence>MNIKSNINSILMEWDPIGIKEHTDIENEKLRDLIYEIEETRIGFFFTNDQEKEFVVESIFKLNKLKSGL</sequence>
<dbReference type="KEGG" id="marp:QYS47_23845"/>
<gene>
    <name evidence="1" type="ORF">QYS47_23845</name>
</gene>
<dbReference type="RefSeq" id="WP_322346343.1">
    <property type="nucleotide sequence ID" value="NZ_CP129968.2"/>
</dbReference>
<dbReference type="Proteomes" id="UP001232019">
    <property type="component" value="Chromosome"/>
</dbReference>
<dbReference type="EMBL" id="CP129968">
    <property type="protein sequence ID" value="WKK80183.2"/>
    <property type="molecule type" value="Genomic_DNA"/>
</dbReference>
<organism evidence="1">
    <name type="scientific">Marivirga arenosa</name>
    <dbReference type="NCBI Taxonomy" id="3059076"/>
    <lineage>
        <taxon>Bacteria</taxon>
        <taxon>Pseudomonadati</taxon>
        <taxon>Bacteroidota</taxon>
        <taxon>Cytophagia</taxon>
        <taxon>Cytophagales</taxon>
        <taxon>Marivirgaceae</taxon>
        <taxon>Marivirga</taxon>
    </lineage>
</organism>
<protein>
    <submittedName>
        <fullName evidence="1">Uncharacterized protein</fullName>
    </submittedName>
</protein>
<dbReference type="AlphaFoldDB" id="A0AA49GDH4"/>
<accession>A0AA49GDH4</accession>
<evidence type="ECO:0000313" key="1">
    <source>
        <dbReference type="EMBL" id="WKK80183.2"/>
    </source>
</evidence>